<organism evidence="1 2">
    <name type="scientific">Racocetra persica</name>
    <dbReference type="NCBI Taxonomy" id="160502"/>
    <lineage>
        <taxon>Eukaryota</taxon>
        <taxon>Fungi</taxon>
        <taxon>Fungi incertae sedis</taxon>
        <taxon>Mucoromycota</taxon>
        <taxon>Glomeromycotina</taxon>
        <taxon>Glomeromycetes</taxon>
        <taxon>Diversisporales</taxon>
        <taxon>Gigasporaceae</taxon>
        <taxon>Racocetra</taxon>
    </lineage>
</organism>
<comment type="caution">
    <text evidence="1">The sequence shown here is derived from an EMBL/GenBank/DDBJ whole genome shotgun (WGS) entry which is preliminary data.</text>
</comment>
<protein>
    <submittedName>
        <fullName evidence="1">5931_t:CDS:1</fullName>
    </submittedName>
</protein>
<proteinExistence type="predicted"/>
<name>A0ACA9QXC9_9GLOM</name>
<feature type="non-terminal residue" evidence="1">
    <location>
        <position position="1"/>
    </location>
</feature>
<evidence type="ECO:0000313" key="1">
    <source>
        <dbReference type="EMBL" id="CAG8767654.1"/>
    </source>
</evidence>
<gene>
    <name evidence="1" type="ORF">RPERSI_LOCUS15997</name>
</gene>
<keyword evidence="2" id="KW-1185">Reference proteome</keyword>
<evidence type="ECO:0000313" key="2">
    <source>
        <dbReference type="Proteomes" id="UP000789920"/>
    </source>
</evidence>
<reference evidence="1" key="1">
    <citation type="submission" date="2021-06" db="EMBL/GenBank/DDBJ databases">
        <authorList>
            <person name="Kallberg Y."/>
            <person name="Tangrot J."/>
            <person name="Rosling A."/>
        </authorList>
    </citation>
    <scope>NUCLEOTIDE SEQUENCE</scope>
    <source>
        <strain evidence="1">MA461A</strain>
    </source>
</reference>
<feature type="non-terminal residue" evidence="1">
    <location>
        <position position="65"/>
    </location>
</feature>
<dbReference type="Proteomes" id="UP000789920">
    <property type="component" value="Unassembled WGS sequence"/>
</dbReference>
<accession>A0ACA9QXC9</accession>
<sequence>KHGTSYRQTESLDRLNVNHIHTILYKQDILNQHEFHRIVDLLKIQYAIEEYLFCFIRSLGKVEVK</sequence>
<dbReference type="EMBL" id="CAJVQC010039065">
    <property type="protein sequence ID" value="CAG8767654.1"/>
    <property type="molecule type" value="Genomic_DNA"/>
</dbReference>